<evidence type="ECO:0000313" key="1">
    <source>
        <dbReference type="EMBL" id="CAM11496.1"/>
    </source>
</evidence>
<dbReference type="STRING" id="59748.PA0161"/>
<accession>B1V964</accession>
<dbReference type="KEGG" id="pal:PA0161"/>
<reference evidence="1 2" key="1">
    <citation type="journal article" date="2008" name="J. Bacteriol.">
        <title>Comparative genome analysis of 'Candidatus Phytoplasma australiense' (subgroup tuf-Australia I; rp-A) and 'Ca. Phytoplasma asteris' strains OY-M and AY-WB.</title>
        <authorList>
            <person name="Tran-Nguyen L.T."/>
            <person name="Kube M."/>
            <person name="Schneider B."/>
            <person name="Reinhardt R."/>
            <person name="Gibb K.S."/>
        </authorList>
    </citation>
    <scope>NUCLEOTIDE SEQUENCE [LARGE SCALE GENOMIC DNA]</scope>
</reference>
<dbReference type="Proteomes" id="UP000008323">
    <property type="component" value="Chromosome"/>
</dbReference>
<sequence>MISFIFNLLPNRSFFIPLFPPKEPISLGSFFFSSTLHPPTLFTKQTHLNSTTHKHTLSGLVIKTFIKLHPSRLPQSLFNKKTSFNTLSPQTTNKYPKHTTPPNLSWPTIHPYNHHPSRLTTIPLQ</sequence>
<dbReference type="AlphaFoldDB" id="B1V964"/>
<organism evidence="1 2">
    <name type="scientific">Phytoplasma australiense</name>
    <dbReference type="NCBI Taxonomy" id="59748"/>
    <lineage>
        <taxon>Bacteria</taxon>
        <taxon>Bacillati</taxon>
        <taxon>Mycoplasmatota</taxon>
        <taxon>Mollicutes</taxon>
        <taxon>Acholeplasmatales</taxon>
        <taxon>Acholeplasmataceae</taxon>
        <taxon>Candidatus Phytoplasma</taxon>
        <taxon>16SrXII (Stolbur group)</taxon>
    </lineage>
</organism>
<dbReference type="EMBL" id="AM422018">
    <property type="protein sequence ID" value="CAM11496.1"/>
    <property type="molecule type" value="Genomic_DNA"/>
</dbReference>
<evidence type="ECO:0000313" key="2">
    <source>
        <dbReference type="Proteomes" id="UP000008323"/>
    </source>
</evidence>
<name>B1V964_PHYAS</name>
<gene>
    <name evidence="1" type="ordered locus">PA0161</name>
</gene>
<protein>
    <submittedName>
        <fullName evidence="1">Uncharacterized protein</fullName>
    </submittedName>
</protein>
<proteinExistence type="predicted"/>